<evidence type="ECO:0000313" key="1">
    <source>
        <dbReference type="EMBL" id="PWJ73301.1"/>
    </source>
</evidence>
<dbReference type="Proteomes" id="UP000245412">
    <property type="component" value="Unassembled WGS sequence"/>
</dbReference>
<dbReference type="SUPFAM" id="SSF55298">
    <property type="entry name" value="YjgF-like"/>
    <property type="match status" value="1"/>
</dbReference>
<gene>
    <name evidence="1" type="ORF">C7383_11387</name>
</gene>
<dbReference type="InterPro" id="IPR035959">
    <property type="entry name" value="RutC-like_sf"/>
</dbReference>
<dbReference type="InterPro" id="IPR006175">
    <property type="entry name" value="YjgF/YER057c/UK114"/>
</dbReference>
<keyword evidence="2" id="KW-1185">Reference proteome</keyword>
<dbReference type="RefSeq" id="WP_109747841.1">
    <property type="nucleotide sequence ID" value="NZ_CABJAT010000002.1"/>
</dbReference>
<organism evidence="1 2">
    <name type="scientific">Murimonas intestini</name>
    <dbReference type="NCBI Taxonomy" id="1337051"/>
    <lineage>
        <taxon>Bacteria</taxon>
        <taxon>Bacillati</taxon>
        <taxon>Bacillota</taxon>
        <taxon>Clostridia</taxon>
        <taxon>Lachnospirales</taxon>
        <taxon>Lachnospiraceae</taxon>
        <taxon>Murimonas</taxon>
    </lineage>
</organism>
<evidence type="ECO:0000313" key="2">
    <source>
        <dbReference type="Proteomes" id="UP000245412"/>
    </source>
</evidence>
<dbReference type="AlphaFoldDB" id="A0AB73T0M3"/>
<dbReference type="CDD" id="cd02199">
    <property type="entry name" value="YjgF_YER057c_UK114_like_1"/>
    <property type="match status" value="1"/>
</dbReference>
<sequence>MDVYEKLKEMNLSLPQAPAKGGVYAQAKRIGNIIYISGCGPVTDREVKGRLGREFSTEQGKEFARDCMLNVLAVLEKETGDLNKVKNAVKVLVFVAGTEDFYEQPVVANGGTGLLTELFGDKAGAPARSAIGVYSLPGNIPVEIEAQFEI</sequence>
<dbReference type="PANTHER" id="PTHR43760">
    <property type="entry name" value="ENDORIBONUCLEASE-RELATED"/>
    <property type="match status" value="1"/>
</dbReference>
<dbReference type="Gene3D" id="3.30.1330.40">
    <property type="entry name" value="RutC-like"/>
    <property type="match status" value="1"/>
</dbReference>
<proteinExistence type="predicted"/>
<dbReference type="InterPro" id="IPR013813">
    <property type="entry name" value="Endoribo_LPSP/chorism_mut-like"/>
</dbReference>
<comment type="caution">
    <text evidence="1">The sequence shown here is derived from an EMBL/GenBank/DDBJ whole genome shotgun (WGS) entry which is preliminary data.</text>
</comment>
<dbReference type="Pfam" id="PF01042">
    <property type="entry name" value="Ribonuc_L-PSP"/>
    <property type="match status" value="1"/>
</dbReference>
<accession>A0AB73T0M3</accession>
<protein>
    <submittedName>
        <fullName evidence="1">Enamine deaminase RidA (YjgF/YER057c/UK114 family)</fullName>
    </submittedName>
</protein>
<name>A0AB73T0M3_9FIRM</name>
<dbReference type="PANTHER" id="PTHR43760:SF1">
    <property type="entry name" value="ENDORIBONUCLEASE L-PSP_CHORISMATE MUTASE-LIKE DOMAIN-CONTAINING PROTEIN"/>
    <property type="match status" value="1"/>
</dbReference>
<dbReference type="EMBL" id="QGGY01000013">
    <property type="protein sequence ID" value="PWJ73301.1"/>
    <property type="molecule type" value="Genomic_DNA"/>
</dbReference>
<reference evidence="1 2" key="1">
    <citation type="submission" date="2018-05" db="EMBL/GenBank/DDBJ databases">
        <authorList>
            <person name="Goeker M."/>
            <person name="Huntemann M."/>
            <person name="Clum A."/>
            <person name="Pillay M."/>
            <person name="Palaniappan K."/>
            <person name="Varghese N."/>
            <person name="Mikhailova N."/>
            <person name="Stamatis D."/>
            <person name="Reddy T."/>
            <person name="Daum C."/>
            <person name="Shapiro N."/>
            <person name="Ivanova N."/>
            <person name="Kyrpides N."/>
            <person name="Woyke T."/>
        </authorList>
    </citation>
    <scope>NUCLEOTIDE SEQUENCE [LARGE SCALE GENOMIC DNA]</scope>
    <source>
        <strain evidence="1 2">DSM 26524</strain>
    </source>
</reference>